<feature type="compositionally biased region" description="Basic and acidic residues" evidence="11">
    <location>
        <begin position="54"/>
        <end position="66"/>
    </location>
</feature>
<protein>
    <submittedName>
        <fullName evidence="16">Uncharacterized protein LOC118263187 isoform X2</fullName>
    </submittedName>
</protein>
<dbReference type="SMART" id="SM00355">
    <property type="entry name" value="ZnF_C2H2"/>
    <property type="match status" value="3"/>
</dbReference>
<reference evidence="16" key="1">
    <citation type="submission" date="2025-08" db="UniProtKB">
        <authorList>
            <consortium name="RefSeq"/>
        </authorList>
    </citation>
    <scope>IDENTIFICATION</scope>
    <source>
        <tissue evidence="16">Whole larval tissue</tissue>
    </source>
</reference>
<dbReference type="InterPro" id="IPR013087">
    <property type="entry name" value="Znf_C2H2_type"/>
</dbReference>
<keyword evidence="4 8" id="KW-0863">Zinc-finger</keyword>
<comment type="subcellular location">
    <subcellularLocation>
        <location evidence="1">Nucleus</location>
    </subcellularLocation>
</comment>
<keyword evidence="15" id="KW-1185">Reference proteome</keyword>
<feature type="compositionally biased region" description="Polar residues" evidence="11">
    <location>
        <begin position="70"/>
        <end position="85"/>
    </location>
</feature>
<feature type="region of interest" description="Disordered" evidence="11">
    <location>
        <begin position="620"/>
        <end position="673"/>
    </location>
</feature>
<feature type="binding site" evidence="10">
    <location>
        <position position="285"/>
    </location>
    <ligand>
        <name>Zn(2+)</name>
        <dbReference type="ChEBI" id="CHEBI:29105"/>
    </ligand>
</feature>
<feature type="domain" description="C2H2-type" evidence="12">
    <location>
        <begin position="492"/>
        <end position="514"/>
    </location>
</feature>
<evidence type="ECO:0000256" key="1">
    <source>
        <dbReference type="ARBA" id="ARBA00004123"/>
    </source>
</evidence>
<dbReference type="InterPro" id="IPR006612">
    <property type="entry name" value="THAP_Znf"/>
</dbReference>
<evidence type="ECO:0000259" key="14">
    <source>
        <dbReference type="PROSITE" id="PS51915"/>
    </source>
</evidence>
<dbReference type="GeneID" id="118263187"/>
<dbReference type="Proteomes" id="UP000829999">
    <property type="component" value="Chromosome 12"/>
</dbReference>
<feature type="binding site" evidence="10">
    <location>
        <position position="231"/>
    </location>
    <ligand>
        <name>Zn(2+)</name>
        <dbReference type="ChEBI" id="CHEBI:29105"/>
    </ligand>
</feature>
<keyword evidence="6 9" id="KW-0238">DNA-binding</keyword>
<evidence type="ECO:0000256" key="8">
    <source>
        <dbReference type="PROSITE-ProRule" id="PRU00042"/>
    </source>
</evidence>
<dbReference type="AlphaFoldDB" id="A0A9R0EFQ3"/>
<evidence type="ECO:0000256" key="7">
    <source>
        <dbReference type="ARBA" id="ARBA00023242"/>
    </source>
</evidence>
<keyword evidence="7" id="KW-0539">Nucleus</keyword>
<accession>A0A9R0EFQ3</accession>
<dbReference type="InterPro" id="IPR050888">
    <property type="entry name" value="ZnF_C2H2-type_TF"/>
</dbReference>
<feature type="compositionally biased region" description="Acidic residues" evidence="11">
    <location>
        <begin position="626"/>
        <end position="640"/>
    </location>
</feature>
<dbReference type="PROSITE" id="PS50157">
    <property type="entry name" value="ZINC_FINGER_C2H2_2"/>
    <property type="match status" value="2"/>
</dbReference>
<dbReference type="Pfam" id="PF05485">
    <property type="entry name" value="THAP"/>
    <property type="match status" value="1"/>
</dbReference>
<keyword evidence="2 10" id="KW-0479">Metal-binding</keyword>
<feature type="region of interest" description="Disordered" evidence="11">
    <location>
        <begin position="54"/>
        <end position="90"/>
    </location>
</feature>
<keyword evidence="3" id="KW-0677">Repeat</keyword>
<feature type="binding site" evidence="10">
    <location>
        <position position="234"/>
    </location>
    <ligand>
        <name>Zn(2+)</name>
        <dbReference type="ChEBI" id="CHEBI:29105"/>
    </ligand>
</feature>
<dbReference type="GO" id="GO:0005634">
    <property type="term" value="C:nucleus"/>
    <property type="evidence" value="ECO:0007669"/>
    <property type="project" value="UniProtKB-SubCell"/>
</dbReference>
<dbReference type="SMART" id="SM00868">
    <property type="entry name" value="zf-AD"/>
    <property type="match status" value="1"/>
</dbReference>
<evidence type="ECO:0000313" key="16">
    <source>
        <dbReference type="RefSeq" id="XP_035430922.1"/>
    </source>
</evidence>
<evidence type="ECO:0000256" key="6">
    <source>
        <dbReference type="ARBA" id="ARBA00023125"/>
    </source>
</evidence>
<dbReference type="PANTHER" id="PTHR24406">
    <property type="entry name" value="TRANSCRIPTIONAL REPRESSOR CTCFL-RELATED"/>
    <property type="match status" value="1"/>
</dbReference>
<evidence type="ECO:0000256" key="10">
    <source>
        <dbReference type="PROSITE-ProRule" id="PRU01263"/>
    </source>
</evidence>
<feature type="domain" description="C2H2-type" evidence="12">
    <location>
        <begin position="446"/>
        <end position="473"/>
    </location>
</feature>
<dbReference type="SUPFAM" id="SSF57716">
    <property type="entry name" value="Glucocorticoid receptor-like (DNA-binding domain)"/>
    <property type="match status" value="2"/>
</dbReference>
<feature type="compositionally biased region" description="Polar residues" evidence="11">
    <location>
        <begin position="586"/>
        <end position="607"/>
    </location>
</feature>
<evidence type="ECO:0000259" key="12">
    <source>
        <dbReference type="PROSITE" id="PS50157"/>
    </source>
</evidence>
<feature type="domain" description="ZAD" evidence="14">
    <location>
        <begin position="229"/>
        <end position="312"/>
    </location>
</feature>
<name>A0A9R0EFQ3_SPOFR</name>
<keyword evidence="5 10" id="KW-0862">Zinc</keyword>
<dbReference type="Gene3D" id="3.30.160.60">
    <property type="entry name" value="Classic Zinc Finger"/>
    <property type="match status" value="1"/>
</dbReference>
<evidence type="ECO:0000256" key="2">
    <source>
        <dbReference type="ARBA" id="ARBA00022723"/>
    </source>
</evidence>
<dbReference type="InterPro" id="IPR038441">
    <property type="entry name" value="THAP_Znf_sf"/>
</dbReference>
<dbReference type="PROSITE" id="PS51915">
    <property type="entry name" value="ZAD"/>
    <property type="match status" value="1"/>
</dbReference>
<evidence type="ECO:0000259" key="13">
    <source>
        <dbReference type="PROSITE" id="PS50950"/>
    </source>
</evidence>
<organism evidence="15 16">
    <name type="scientific">Spodoptera frugiperda</name>
    <name type="common">Fall armyworm</name>
    <dbReference type="NCBI Taxonomy" id="7108"/>
    <lineage>
        <taxon>Eukaryota</taxon>
        <taxon>Metazoa</taxon>
        <taxon>Ecdysozoa</taxon>
        <taxon>Arthropoda</taxon>
        <taxon>Hexapoda</taxon>
        <taxon>Insecta</taxon>
        <taxon>Pterygota</taxon>
        <taxon>Neoptera</taxon>
        <taxon>Endopterygota</taxon>
        <taxon>Lepidoptera</taxon>
        <taxon>Glossata</taxon>
        <taxon>Ditrysia</taxon>
        <taxon>Noctuoidea</taxon>
        <taxon>Noctuidae</taxon>
        <taxon>Amphipyrinae</taxon>
        <taxon>Spodoptera</taxon>
    </lineage>
</organism>
<dbReference type="InterPro" id="IPR012934">
    <property type="entry name" value="Znf_AD"/>
</dbReference>
<dbReference type="RefSeq" id="XP_035430922.1">
    <property type="nucleotide sequence ID" value="XM_035575029.2"/>
</dbReference>
<dbReference type="SMART" id="SM00980">
    <property type="entry name" value="THAP"/>
    <property type="match status" value="1"/>
</dbReference>
<dbReference type="Gene3D" id="6.20.210.20">
    <property type="entry name" value="THAP domain"/>
    <property type="match status" value="1"/>
</dbReference>
<dbReference type="GO" id="GO:0003677">
    <property type="term" value="F:DNA binding"/>
    <property type="evidence" value="ECO:0007669"/>
    <property type="project" value="UniProtKB-UniRule"/>
</dbReference>
<dbReference type="PROSITE" id="PS00028">
    <property type="entry name" value="ZINC_FINGER_C2H2_1"/>
    <property type="match status" value="2"/>
</dbReference>
<evidence type="ECO:0000256" key="5">
    <source>
        <dbReference type="ARBA" id="ARBA00022833"/>
    </source>
</evidence>
<feature type="domain" description="THAP-type" evidence="13">
    <location>
        <begin position="100"/>
        <end position="179"/>
    </location>
</feature>
<dbReference type="Gene3D" id="3.40.1800.20">
    <property type="match status" value="1"/>
</dbReference>
<dbReference type="GO" id="GO:0008270">
    <property type="term" value="F:zinc ion binding"/>
    <property type="evidence" value="ECO:0007669"/>
    <property type="project" value="UniProtKB-UniRule"/>
</dbReference>
<evidence type="ECO:0000256" key="11">
    <source>
        <dbReference type="SAM" id="MobiDB-lite"/>
    </source>
</evidence>
<gene>
    <name evidence="16" type="primary">LOC118263187</name>
</gene>
<dbReference type="PROSITE" id="PS50950">
    <property type="entry name" value="ZF_THAP"/>
    <property type="match status" value="1"/>
</dbReference>
<feature type="region of interest" description="Disordered" evidence="11">
    <location>
        <begin position="732"/>
        <end position="751"/>
    </location>
</feature>
<evidence type="ECO:0000256" key="3">
    <source>
        <dbReference type="ARBA" id="ARBA00022737"/>
    </source>
</evidence>
<evidence type="ECO:0000256" key="4">
    <source>
        <dbReference type="ARBA" id="ARBA00022771"/>
    </source>
</evidence>
<sequence length="751" mass="84896">MMHFQPNDFKEGFERCKLIGKAVPMPCSQNSDCSSNRKSLVSEVDLGTETKVKEEMKVKEETKDVVENTPQPVQPENESQEGNTSFRDKSQRLKNKKAFLAKRSKCTVPQCNGEVSSEISLHLCPNNPAVRNEWAEAFNVRYSYVKTLVACSQHFTKLDFIQSKNSERVLKHNAVPSRNLPKKDTDLKSNCVKKYVPSSVKKSNFQKQIMNNNASDEDPPEEKEEKVLQECRACLKKLNDKQSVCNIFQPWALPWKGMEPTIAEDLAKLANIEVSQTDRHTKVLCEPCYQKLRDAATFASAVRNCDLVLRMRFTAEIDMERVWPKPIQVDKNLNGSVYTDPMNVEIKQEVVTDDEYPANGPENPYVETELANLDIKIEPEEFVEPPPLNITINGTISLDPLNSENRELINGTQLAQESTQFIEMPVKQEPASEGEQEFELPPDLPLECMLCAKPFHSVSGLKAHVIAHHSYKSVKRKSDGSVSPEKKRFDKYRCGICHTGFSTSTDLMVHETCHNKYACYACSRKFDSFPLLTRHRKRCKATVSNSVQKLKTLEDVKRPAVEDILKDFDDAETIDELEAEVDPPLSTESQENSQEQNNTIDTSLENTEVGQDKLTEGQDKLTEGQNEQDTEEQPEAINEDVEMKDLDSNTEVSNEKIQEDSEPKSQVEDLRESELSEIVGHVNDASDVNVDSDKNINHSESCVILDVKSKVDEDSDNMKLHLEIHSANKETEPAVNDVDIPVGTMENDDCT</sequence>
<feature type="compositionally biased region" description="Basic and acidic residues" evidence="11">
    <location>
        <begin position="641"/>
        <end position="673"/>
    </location>
</feature>
<dbReference type="Pfam" id="PF07776">
    <property type="entry name" value="zf-AD"/>
    <property type="match status" value="1"/>
</dbReference>
<feature type="region of interest" description="Disordered" evidence="11">
    <location>
        <begin position="580"/>
        <end position="607"/>
    </location>
</feature>
<feature type="binding site" evidence="10">
    <location>
        <position position="288"/>
    </location>
    <ligand>
        <name>Zn(2+)</name>
        <dbReference type="ChEBI" id="CHEBI:29105"/>
    </ligand>
</feature>
<evidence type="ECO:0000256" key="9">
    <source>
        <dbReference type="PROSITE-ProRule" id="PRU00309"/>
    </source>
</evidence>
<proteinExistence type="predicted"/>
<evidence type="ECO:0000313" key="15">
    <source>
        <dbReference type="Proteomes" id="UP000829999"/>
    </source>
</evidence>